<evidence type="ECO:0000313" key="2">
    <source>
        <dbReference type="Proteomes" id="UP001203512"/>
    </source>
</evidence>
<organism evidence="1 2">
    <name type="scientific">Sphingobium agri</name>
    <dbReference type="NCBI Taxonomy" id="2933566"/>
    <lineage>
        <taxon>Bacteria</taxon>
        <taxon>Pseudomonadati</taxon>
        <taxon>Pseudomonadota</taxon>
        <taxon>Alphaproteobacteria</taxon>
        <taxon>Sphingomonadales</taxon>
        <taxon>Sphingomonadaceae</taxon>
        <taxon>Sphingobium</taxon>
    </lineage>
</organism>
<comment type="caution">
    <text evidence="1">The sequence shown here is derived from an EMBL/GenBank/DDBJ whole genome shotgun (WGS) entry which is preliminary data.</text>
</comment>
<dbReference type="Proteomes" id="UP001203512">
    <property type="component" value="Unassembled WGS sequence"/>
</dbReference>
<reference evidence="1 2" key="1">
    <citation type="submission" date="2022-04" db="EMBL/GenBank/DDBJ databases">
        <authorList>
            <person name="Huq M.A."/>
        </authorList>
    </citation>
    <scope>NUCLEOTIDE SEQUENCE [LARGE SCALE GENOMIC DNA]</scope>
    <source>
        <strain evidence="1 2">MAH-33</strain>
    </source>
</reference>
<name>A0ABT0E1J0_9SPHN</name>
<proteinExistence type="predicted"/>
<evidence type="ECO:0000313" key="1">
    <source>
        <dbReference type="EMBL" id="MCK0533241.1"/>
    </source>
</evidence>
<protein>
    <submittedName>
        <fullName evidence="1">Uncharacterized protein</fullName>
    </submittedName>
</protein>
<keyword evidence="2" id="KW-1185">Reference proteome</keyword>
<gene>
    <name evidence="1" type="ORF">MU848_16750</name>
</gene>
<accession>A0ABT0E1J0</accession>
<dbReference type="EMBL" id="JALKHS010000018">
    <property type="protein sequence ID" value="MCK0533241.1"/>
    <property type="molecule type" value="Genomic_DNA"/>
</dbReference>
<sequence length="97" mass="10657">MHWTEVHIDETGANLDLILGPWGDDTGPSDRYAVALIHRQQANGTPALMVIDAHDRSIADGTLASTALHRNDVIGTPLAEQVFALTDAIYEQDDRFF</sequence>